<feature type="signal peptide" evidence="1">
    <location>
        <begin position="1"/>
        <end position="20"/>
    </location>
</feature>
<proteinExistence type="predicted"/>
<feature type="non-terminal residue" evidence="2">
    <location>
        <position position="77"/>
    </location>
</feature>
<name>A0A4Q7IHX7_9GAMM</name>
<evidence type="ECO:0008006" key="4">
    <source>
        <dbReference type="Google" id="ProtNLM"/>
    </source>
</evidence>
<dbReference type="EMBL" id="PPSX01000159">
    <property type="protein sequence ID" value="RZQ51175.1"/>
    <property type="molecule type" value="Genomic_DNA"/>
</dbReference>
<feature type="chain" id="PRO_5020377599" description="Lipoprotein" evidence="1">
    <location>
        <begin position="21"/>
        <end position="77"/>
    </location>
</feature>
<evidence type="ECO:0000313" key="2">
    <source>
        <dbReference type="EMBL" id="RZQ51175.1"/>
    </source>
</evidence>
<comment type="caution">
    <text evidence="2">The sequence shown here is derived from an EMBL/GenBank/DDBJ whole genome shotgun (WGS) entry which is preliminary data.</text>
</comment>
<dbReference type="PROSITE" id="PS51257">
    <property type="entry name" value="PROKAR_LIPOPROTEIN"/>
    <property type="match status" value="1"/>
</dbReference>
<sequence length="77" mass="8778">MKFRLLSILLLFVFISGCQTTPTKQDAKLLSTNHGYLFVNFLRSKSTLEVKNLETKKKYTLDSGMWLPEGVFCATKS</sequence>
<gene>
    <name evidence="2" type="ORF">C1E23_20950</name>
</gene>
<evidence type="ECO:0000256" key="1">
    <source>
        <dbReference type="SAM" id="SignalP"/>
    </source>
</evidence>
<organism evidence="2 3">
    <name type="scientific">Pseudoalteromonas phenolica</name>
    <dbReference type="NCBI Taxonomy" id="161398"/>
    <lineage>
        <taxon>Bacteria</taxon>
        <taxon>Pseudomonadati</taxon>
        <taxon>Pseudomonadota</taxon>
        <taxon>Gammaproteobacteria</taxon>
        <taxon>Alteromonadales</taxon>
        <taxon>Pseudoalteromonadaceae</taxon>
        <taxon>Pseudoalteromonas</taxon>
    </lineage>
</organism>
<dbReference type="RefSeq" id="WP_206076516.1">
    <property type="nucleotide sequence ID" value="NZ_PPSX01000159.1"/>
</dbReference>
<accession>A0A4Q7IHX7</accession>
<evidence type="ECO:0000313" key="3">
    <source>
        <dbReference type="Proteomes" id="UP000291338"/>
    </source>
</evidence>
<dbReference type="AlphaFoldDB" id="A0A4Q7IHX7"/>
<protein>
    <recommendedName>
        <fullName evidence="4">Lipoprotein</fullName>
    </recommendedName>
</protein>
<dbReference type="Proteomes" id="UP000291338">
    <property type="component" value="Unassembled WGS sequence"/>
</dbReference>
<reference evidence="2 3" key="1">
    <citation type="submission" date="2018-01" db="EMBL/GenBank/DDBJ databases">
        <title>Co-occurrence of chitin degradation, pigmentation and bioactivity in marine Pseudoalteromonas.</title>
        <authorList>
            <person name="Paulsen S."/>
            <person name="Gram L."/>
            <person name="Machado H."/>
        </authorList>
    </citation>
    <scope>NUCLEOTIDE SEQUENCE [LARGE SCALE GENOMIC DNA]</scope>
    <source>
        <strain evidence="2 3">S3898</strain>
    </source>
</reference>
<keyword evidence="1" id="KW-0732">Signal</keyword>